<keyword evidence="5" id="KW-1185">Reference proteome</keyword>
<dbReference type="FunFam" id="2.60.40.2080:FF:000001">
    <property type="entry name" value="Discoidin-1 subunit A"/>
    <property type="match status" value="1"/>
</dbReference>
<dbReference type="PROSITE" id="PS50022">
    <property type="entry name" value="FA58C_3"/>
    <property type="match status" value="1"/>
</dbReference>
<dbReference type="GO" id="GO:0046871">
    <property type="term" value="F:N-acetylgalactosamine binding"/>
    <property type="evidence" value="ECO:0007669"/>
    <property type="project" value="TreeGrafter"/>
</dbReference>
<dbReference type="GO" id="GO:0007010">
    <property type="term" value="P:cytoskeleton organization"/>
    <property type="evidence" value="ECO:0007669"/>
    <property type="project" value="UniProtKB-ARBA"/>
</dbReference>
<evidence type="ECO:0000256" key="2">
    <source>
        <dbReference type="ARBA" id="ARBA00022889"/>
    </source>
</evidence>
<dbReference type="EMBL" id="LODT01000028">
    <property type="protein sequence ID" value="KYQ93021.1"/>
    <property type="molecule type" value="Genomic_DNA"/>
</dbReference>
<dbReference type="GO" id="GO:0098609">
    <property type="term" value="P:cell-cell adhesion"/>
    <property type="evidence" value="ECO:0007669"/>
    <property type="project" value="TreeGrafter"/>
</dbReference>
<reference evidence="4 5" key="1">
    <citation type="submission" date="2015-12" db="EMBL/GenBank/DDBJ databases">
        <title>Dictyostelia acquired genes for synthesis and detection of signals that induce cell-type specialization by lateral gene transfer from prokaryotes.</title>
        <authorList>
            <person name="Gloeckner G."/>
            <person name="Schaap P."/>
        </authorList>
    </citation>
    <scope>NUCLEOTIDE SEQUENCE [LARGE SCALE GENOMIC DNA]</scope>
    <source>
        <strain evidence="4 5">TK</strain>
    </source>
</reference>
<sequence>MASVGPVPINTIPFIASCMFNLRSTTDYNANHGVKNILLNFINNKTTSEDGSEAWCSSILDNKQYVLLGNSDVKEIHSLSIQGRGDAPQWVTSFKLRYTIDGVNWAQFKSNGQEILTGNNDQNTVVNYVFSPPIIAKSIAIHPETWHSHISMRTEIYGRPYLCTSFVQTGSIPIGNRDLNHGKDLRKAIRSVTFDRPFPTAPKVTIGCSLVDATTDKGQMRWKINPENITATGFDVVFNTWGENTVYELIADYTAVVYI</sequence>
<keyword evidence="2" id="KW-0130">Cell adhesion</keyword>
<dbReference type="GO" id="GO:0070492">
    <property type="term" value="F:oligosaccharide binding"/>
    <property type="evidence" value="ECO:0007669"/>
    <property type="project" value="TreeGrafter"/>
</dbReference>
<dbReference type="GO" id="GO:0098636">
    <property type="term" value="C:protein complex involved in cell adhesion"/>
    <property type="evidence" value="ECO:0007669"/>
    <property type="project" value="TreeGrafter"/>
</dbReference>
<evidence type="ECO:0000313" key="5">
    <source>
        <dbReference type="Proteomes" id="UP000076078"/>
    </source>
</evidence>
<dbReference type="SMART" id="SM00231">
    <property type="entry name" value="FA58C"/>
    <property type="match status" value="1"/>
</dbReference>
<dbReference type="OMA" id="NTWGENT"/>
<keyword evidence="1" id="KW-0430">Lectin</keyword>
<dbReference type="FunFam" id="2.60.120.260:FF:000016">
    <property type="entry name" value="Contactin-associated protein-like 4 isoform 1"/>
    <property type="match status" value="1"/>
</dbReference>
<dbReference type="AlphaFoldDB" id="A0A151ZGC3"/>
<dbReference type="InterPro" id="IPR037221">
    <property type="entry name" value="H-type_lectin_dom_sf"/>
</dbReference>
<dbReference type="Gene3D" id="2.60.40.2080">
    <property type="match status" value="1"/>
</dbReference>
<comment type="caution">
    <text evidence="4">The sequence shown here is derived from an EMBL/GenBank/DDBJ whole genome shotgun (WGS) entry which is preliminary data.</text>
</comment>
<dbReference type="Gene3D" id="2.60.120.260">
    <property type="entry name" value="Galactose-binding domain-like"/>
    <property type="match status" value="1"/>
</dbReference>
<dbReference type="InterPro" id="IPR008979">
    <property type="entry name" value="Galactose-bd-like_sf"/>
</dbReference>
<dbReference type="GO" id="GO:0045335">
    <property type="term" value="C:phagocytic vesicle"/>
    <property type="evidence" value="ECO:0007669"/>
    <property type="project" value="TreeGrafter"/>
</dbReference>
<dbReference type="GO" id="GO:0030247">
    <property type="term" value="F:polysaccharide binding"/>
    <property type="evidence" value="ECO:0007669"/>
    <property type="project" value="TreeGrafter"/>
</dbReference>
<dbReference type="InParanoid" id="A0A151ZGC3"/>
<dbReference type="STRING" id="361077.A0A151ZGC3"/>
<dbReference type="Proteomes" id="UP000076078">
    <property type="component" value="Unassembled WGS sequence"/>
</dbReference>
<evidence type="ECO:0000313" key="4">
    <source>
        <dbReference type="EMBL" id="KYQ93021.1"/>
    </source>
</evidence>
<dbReference type="InterPro" id="IPR052487">
    <property type="entry name" value="Galactose-binding_lectin"/>
</dbReference>
<evidence type="ECO:0000256" key="1">
    <source>
        <dbReference type="ARBA" id="ARBA00022734"/>
    </source>
</evidence>
<feature type="domain" description="F5/8 type C" evidence="3">
    <location>
        <begin position="15"/>
        <end position="159"/>
    </location>
</feature>
<organism evidence="4 5">
    <name type="scientific">Tieghemostelium lacteum</name>
    <name type="common">Slime mold</name>
    <name type="synonym">Dictyostelium lacteum</name>
    <dbReference type="NCBI Taxonomy" id="361077"/>
    <lineage>
        <taxon>Eukaryota</taxon>
        <taxon>Amoebozoa</taxon>
        <taxon>Evosea</taxon>
        <taxon>Eumycetozoa</taxon>
        <taxon>Dictyostelia</taxon>
        <taxon>Dictyosteliales</taxon>
        <taxon>Raperosteliaceae</taxon>
        <taxon>Tieghemostelium</taxon>
    </lineage>
</organism>
<dbReference type="InterPro" id="IPR019019">
    <property type="entry name" value="H-type_lectin_domain"/>
</dbReference>
<dbReference type="GO" id="GO:0009986">
    <property type="term" value="C:cell surface"/>
    <property type="evidence" value="ECO:0007669"/>
    <property type="project" value="TreeGrafter"/>
</dbReference>
<dbReference type="Pfam" id="PF09458">
    <property type="entry name" value="H_lectin"/>
    <property type="match status" value="1"/>
</dbReference>
<evidence type="ECO:0000259" key="3">
    <source>
        <dbReference type="PROSITE" id="PS50022"/>
    </source>
</evidence>
<name>A0A151ZGC3_TIELA</name>
<proteinExistence type="predicted"/>
<dbReference type="CDD" id="cd00057">
    <property type="entry name" value="FA58C"/>
    <property type="match status" value="1"/>
</dbReference>
<dbReference type="Pfam" id="PF00754">
    <property type="entry name" value="F5_F8_type_C"/>
    <property type="match status" value="1"/>
</dbReference>
<gene>
    <name evidence="4" type="ORF">DLAC_05627</name>
</gene>
<dbReference type="SUPFAM" id="SSF141086">
    <property type="entry name" value="Agglutinin HPA-like"/>
    <property type="match status" value="1"/>
</dbReference>
<dbReference type="SUPFAM" id="SSF49785">
    <property type="entry name" value="Galactose-binding domain-like"/>
    <property type="match status" value="1"/>
</dbReference>
<dbReference type="InterPro" id="IPR000421">
    <property type="entry name" value="FA58C"/>
</dbReference>
<dbReference type="OrthoDB" id="5985199at2759"/>
<dbReference type="PANTHER" id="PTHR46938">
    <property type="entry name" value="DISCOIDIN-1 SUBUNIT A-RELATED-RELATED"/>
    <property type="match status" value="1"/>
</dbReference>
<protein>
    <submittedName>
        <fullName evidence="4">Discoidin II</fullName>
    </submittedName>
</protein>
<accession>A0A151ZGC3</accession>